<dbReference type="EMBL" id="CAXAMM010041882">
    <property type="protein sequence ID" value="CAK9101626.1"/>
    <property type="molecule type" value="Genomic_DNA"/>
</dbReference>
<feature type="domain" description="LysM" evidence="1">
    <location>
        <begin position="113"/>
        <end position="162"/>
    </location>
</feature>
<protein>
    <submittedName>
        <fullName evidence="3">LysM domain-containing protein</fullName>
    </submittedName>
</protein>
<organism evidence="3 6">
    <name type="scientific">Durusdinium trenchii</name>
    <dbReference type="NCBI Taxonomy" id="1381693"/>
    <lineage>
        <taxon>Eukaryota</taxon>
        <taxon>Sar</taxon>
        <taxon>Alveolata</taxon>
        <taxon>Dinophyceae</taxon>
        <taxon>Suessiales</taxon>
        <taxon>Symbiodiniaceae</taxon>
        <taxon>Durusdinium</taxon>
    </lineage>
</organism>
<evidence type="ECO:0000313" key="3">
    <source>
        <dbReference type="EMBL" id="CAK9101626.1"/>
    </source>
</evidence>
<evidence type="ECO:0000313" key="6">
    <source>
        <dbReference type="Proteomes" id="UP001642464"/>
    </source>
</evidence>
<evidence type="ECO:0000313" key="2">
    <source>
        <dbReference type="EMBL" id="CAK8989632.1"/>
    </source>
</evidence>
<comment type="caution">
    <text evidence="3">The sequence shown here is derived from an EMBL/GenBank/DDBJ whole genome shotgun (WGS) entry which is preliminary data.</text>
</comment>
<keyword evidence="6" id="KW-1185">Reference proteome</keyword>
<dbReference type="EMBL" id="CAXAMM010042500">
    <property type="protein sequence ID" value="CAK9105253.1"/>
    <property type="molecule type" value="Genomic_DNA"/>
</dbReference>
<sequence length="194" mass="20839">MAPMGDGLAIRARLSMLRNVMLRNARTWIALAVIAGGITAAVMLPKEKTPSGAPERQGSDDLVRRDFDFEEAIAQAHDSEPAAAAPPVFQDLAQRPMGSASADDDPYAAKEPIQHKIIDGDTLRSLAKRYLGEESRYLEIFEANREQLSSPEVLPIGAELLIPLTPPPMPTAAAPRVEAAPVSLGQGNRRVPIA</sequence>
<evidence type="ECO:0000259" key="1">
    <source>
        <dbReference type="PROSITE" id="PS51782"/>
    </source>
</evidence>
<dbReference type="Gene3D" id="3.10.350.10">
    <property type="entry name" value="LysM domain"/>
    <property type="match status" value="1"/>
</dbReference>
<name>A0ABP0RLY4_9DINO</name>
<proteinExistence type="predicted"/>
<dbReference type="Proteomes" id="UP001642464">
    <property type="component" value="Unassembled WGS sequence"/>
</dbReference>
<accession>A0ABP0RLY4</accession>
<dbReference type="InterPro" id="IPR018392">
    <property type="entry name" value="LysM"/>
</dbReference>
<dbReference type="InterPro" id="IPR036779">
    <property type="entry name" value="LysM_dom_sf"/>
</dbReference>
<dbReference type="EMBL" id="CAXAMM010043826">
    <property type="protein sequence ID" value="CAK9111937.1"/>
    <property type="molecule type" value="Genomic_DNA"/>
</dbReference>
<reference evidence="3 6" key="1">
    <citation type="submission" date="2024-02" db="EMBL/GenBank/DDBJ databases">
        <authorList>
            <person name="Chen Y."/>
            <person name="Shah S."/>
            <person name="Dougan E. K."/>
            <person name="Thang M."/>
            <person name="Chan C."/>
        </authorList>
    </citation>
    <scope>NUCLEOTIDE SEQUENCE [LARGE SCALE GENOMIC DNA]</scope>
</reference>
<evidence type="ECO:0000313" key="5">
    <source>
        <dbReference type="EMBL" id="CAK9111937.1"/>
    </source>
</evidence>
<dbReference type="EMBL" id="CAXAMM010000927">
    <property type="protein sequence ID" value="CAK8989632.1"/>
    <property type="molecule type" value="Genomic_DNA"/>
</dbReference>
<dbReference type="Pfam" id="PF01476">
    <property type="entry name" value="LysM"/>
    <property type="match status" value="1"/>
</dbReference>
<dbReference type="PROSITE" id="PS51782">
    <property type="entry name" value="LYSM"/>
    <property type="match status" value="1"/>
</dbReference>
<evidence type="ECO:0000313" key="4">
    <source>
        <dbReference type="EMBL" id="CAK9105253.1"/>
    </source>
</evidence>
<gene>
    <name evidence="2" type="ORF">SCF082_LOCUS1896</name>
    <name evidence="3" type="ORF">SCF082_LOCUS47512</name>
    <name evidence="4" type="ORF">SCF082_LOCUS49069</name>
    <name evidence="5" type="ORF">SCF082_LOCUS51914</name>
</gene>
<dbReference type="CDD" id="cd00118">
    <property type="entry name" value="LysM"/>
    <property type="match status" value="1"/>
</dbReference>